<dbReference type="InterPro" id="IPR019780">
    <property type="entry name" value="Germin_Mn-BS"/>
</dbReference>
<dbReference type="GO" id="GO:0030145">
    <property type="term" value="F:manganese ion binding"/>
    <property type="evidence" value="ECO:0007669"/>
    <property type="project" value="UniProtKB-UniRule"/>
</dbReference>
<evidence type="ECO:0000256" key="9">
    <source>
        <dbReference type="PIRSR" id="PIRSR601929-2"/>
    </source>
</evidence>
<dbReference type="CDD" id="cd02241">
    <property type="entry name" value="cupin_OxOx"/>
    <property type="match status" value="1"/>
</dbReference>
<evidence type="ECO:0000256" key="5">
    <source>
        <dbReference type="ARBA" id="ARBA00022723"/>
    </source>
</evidence>
<evidence type="ECO:0000256" key="8">
    <source>
        <dbReference type="PIRSR" id="PIRSR601929-1"/>
    </source>
</evidence>
<feature type="binding site" evidence="9">
    <location>
        <position position="12"/>
    </location>
    <ligand>
        <name>Mn(2+)</name>
        <dbReference type="ChEBI" id="CHEBI:29035"/>
    </ligand>
</feature>
<comment type="caution">
    <text evidence="12">The sequence shown here is derived from an EMBL/GenBank/DDBJ whole genome shotgun (WGS) entry which is preliminary data.</text>
</comment>
<protein>
    <recommendedName>
        <fullName evidence="10">Germin-like protein</fullName>
    </recommendedName>
</protein>
<feature type="domain" description="Cupin type-1" evidence="11">
    <location>
        <begin position="2"/>
        <end position="114"/>
    </location>
</feature>
<dbReference type="EMBL" id="CAUOFW020008835">
    <property type="protein sequence ID" value="CAK9184059.1"/>
    <property type="molecule type" value="Genomic_DNA"/>
</dbReference>
<name>A0ABC8USR0_9AQUA</name>
<feature type="binding site" evidence="8">
    <location>
        <position position="9"/>
    </location>
    <ligand>
        <name>oxalate</name>
        <dbReference type="ChEBI" id="CHEBI:30623"/>
    </ligand>
</feature>
<dbReference type="InterPro" id="IPR011051">
    <property type="entry name" value="RmlC_Cupin_sf"/>
</dbReference>
<dbReference type="Pfam" id="PF00190">
    <property type="entry name" value="Cupin_1"/>
    <property type="match status" value="1"/>
</dbReference>
<evidence type="ECO:0000256" key="2">
    <source>
        <dbReference type="ARBA" id="ARBA00007456"/>
    </source>
</evidence>
<feature type="binding site" evidence="9">
    <location>
        <position position="19"/>
    </location>
    <ligand>
        <name>Mn(2+)</name>
        <dbReference type="ChEBI" id="CHEBI:29035"/>
    </ligand>
</feature>
<dbReference type="AlphaFoldDB" id="A0ABC8USR0"/>
<evidence type="ECO:0000256" key="1">
    <source>
        <dbReference type="ARBA" id="ARBA00004271"/>
    </source>
</evidence>
<evidence type="ECO:0000259" key="11">
    <source>
        <dbReference type="SMART" id="SM00835"/>
    </source>
</evidence>
<keyword evidence="4 10" id="KW-0964">Secreted</keyword>
<gene>
    <name evidence="12" type="ORF">ILEXP_LOCUS54355</name>
</gene>
<dbReference type="PANTHER" id="PTHR31238">
    <property type="entry name" value="GERMIN-LIKE PROTEIN SUBFAMILY 3 MEMBER 3"/>
    <property type="match status" value="1"/>
</dbReference>
<keyword evidence="13" id="KW-1185">Reference proteome</keyword>
<evidence type="ECO:0000256" key="4">
    <source>
        <dbReference type="ARBA" id="ARBA00022525"/>
    </source>
</evidence>
<accession>A0ABC8USR0</accession>
<dbReference type="InterPro" id="IPR001929">
    <property type="entry name" value="Germin"/>
</dbReference>
<sequence>MDFAPFGVNPPHTHPRASEVVLVLKGRLEIGFVISNPENRLITKVIGKGDVFVVPFGLIRFQRNIKNGTVVLFVAFNCQNPGLIITANSVFDSKPDISNDALQNAFQVDQNLISQLQTKF</sequence>
<dbReference type="SUPFAM" id="SSF51182">
    <property type="entry name" value="RmlC-like cupins"/>
    <property type="match status" value="1"/>
</dbReference>
<dbReference type="Proteomes" id="UP001642360">
    <property type="component" value="Unassembled WGS sequence"/>
</dbReference>
<keyword evidence="6" id="KW-1015">Disulfide bond</keyword>
<evidence type="ECO:0000256" key="3">
    <source>
        <dbReference type="ARBA" id="ARBA00022523"/>
    </source>
</evidence>
<evidence type="ECO:0000256" key="10">
    <source>
        <dbReference type="RuleBase" id="RU366015"/>
    </source>
</evidence>
<dbReference type="InterPro" id="IPR006045">
    <property type="entry name" value="Cupin_1"/>
</dbReference>
<comment type="subcellular location">
    <subcellularLocation>
        <location evidence="1 10">Secreted</location>
        <location evidence="1 10">Extracellular space</location>
        <location evidence="1 10">Apoplast</location>
    </subcellularLocation>
</comment>
<organism evidence="12 13">
    <name type="scientific">Ilex paraguariensis</name>
    <name type="common">yerba mate</name>
    <dbReference type="NCBI Taxonomy" id="185542"/>
    <lineage>
        <taxon>Eukaryota</taxon>
        <taxon>Viridiplantae</taxon>
        <taxon>Streptophyta</taxon>
        <taxon>Embryophyta</taxon>
        <taxon>Tracheophyta</taxon>
        <taxon>Spermatophyta</taxon>
        <taxon>Magnoliopsida</taxon>
        <taxon>eudicotyledons</taxon>
        <taxon>Gunneridae</taxon>
        <taxon>Pentapetalae</taxon>
        <taxon>asterids</taxon>
        <taxon>campanulids</taxon>
        <taxon>Aquifoliales</taxon>
        <taxon>Aquifoliaceae</taxon>
        <taxon>Ilex</taxon>
    </lineage>
</organism>
<feature type="binding site" evidence="9">
    <location>
        <position position="14"/>
    </location>
    <ligand>
        <name>Mn(2+)</name>
        <dbReference type="ChEBI" id="CHEBI:29035"/>
    </ligand>
</feature>
<dbReference type="SMART" id="SM00835">
    <property type="entry name" value="Cupin_1"/>
    <property type="match status" value="1"/>
</dbReference>
<dbReference type="PROSITE" id="PS00725">
    <property type="entry name" value="GERMIN"/>
    <property type="match status" value="1"/>
</dbReference>
<dbReference type="GO" id="GO:0048046">
    <property type="term" value="C:apoplast"/>
    <property type="evidence" value="ECO:0007669"/>
    <property type="project" value="UniProtKB-SubCell"/>
</dbReference>
<evidence type="ECO:0000313" key="12">
    <source>
        <dbReference type="EMBL" id="CAK9184059.1"/>
    </source>
</evidence>
<keyword evidence="7 8" id="KW-0464">Manganese</keyword>
<feature type="binding site" evidence="8">
    <location>
        <position position="14"/>
    </location>
    <ligand>
        <name>oxalate</name>
        <dbReference type="ChEBI" id="CHEBI:30623"/>
    </ligand>
</feature>
<keyword evidence="5 8" id="KW-0479">Metal-binding</keyword>
<evidence type="ECO:0000313" key="13">
    <source>
        <dbReference type="Proteomes" id="UP001642360"/>
    </source>
</evidence>
<dbReference type="InterPro" id="IPR014710">
    <property type="entry name" value="RmlC-like_jellyroll"/>
</dbReference>
<dbReference type="PRINTS" id="PR00325">
    <property type="entry name" value="GERMIN"/>
</dbReference>
<evidence type="ECO:0000256" key="7">
    <source>
        <dbReference type="ARBA" id="ARBA00023211"/>
    </source>
</evidence>
<reference evidence="12 13" key="1">
    <citation type="submission" date="2024-02" db="EMBL/GenBank/DDBJ databases">
        <authorList>
            <person name="Vignale AGUSTIN F."/>
            <person name="Sosa J E."/>
            <person name="Modenutti C."/>
        </authorList>
    </citation>
    <scope>NUCLEOTIDE SEQUENCE [LARGE SCALE GENOMIC DNA]</scope>
</reference>
<keyword evidence="3 10" id="KW-0052">Apoplast</keyword>
<dbReference type="Gene3D" id="2.60.120.10">
    <property type="entry name" value="Jelly Rolls"/>
    <property type="match status" value="1"/>
</dbReference>
<comment type="similarity">
    <text evidence="2 10">Belongs to the germin family.</text>
</comment>
<proteinExistence type="inferred from homology"/>
<evidence type="ECO:0000256" key="6">
    <source>
        <dbReference type="ARBA" id="ARBA00023157"/>
    </source>
</evidence>
<feature type="binding site" evidence="8">
    <location>
        <position position="19"/>
    </location>
    <ligand>
        <name>oxalate</name>
        <dbReference type="ChEBI" id="CHEBI:30623"/>
    </ligand>
</feature>